<feature type="compositionally biased region" description="Basic and acidic residues" evidence="3">
    <location>
        <begin position="28"/>
        <end position="44"/>
    </location>
</feature>
<dbReference type="SUPFAM" id="SSF49764">
    <property type="entry name" value="HSP20-like chaperones"/>
    <property type="match status" value="1"/>
</dbReference>
<feature type="domain" description="CS" evidence="4">
    <location>
        <begin position="2"/>
        <end position="104"/>
    </location>
</feature>
<dbReference type="EMBL" id="JBEDUW010000006">
    <property type="protein sequence ID" value="KAK9921139.1"/>
    <property type="molecule type" value="Genomic_DNA"/>
</dbReference>
<gene>
    <name evidence="5" type="ORF">M0R45_029663</name>
</gene>
<dbReference type="InterPro" id="IPR037898">
    <property type="entry name" value="NudC_fam"/>
</dbReference>
<dbReference type="GO" id="GO:0006457">
    <property type="term" value="P:protein folding"/>
    <property type="evidence" value="ECO:0007669"/>
    <property type="project" value="TreeGrafter"/>
</dbReference>
<name>A0AAW1WAX7_RUBAR</name>
<feature type="compositionally biased region" description="Polar residues" evidence="3">
    <location>
        <begin position="14"/>
        <end position="24"/>
    </location>
</feature>
<dbReference type="AlphaFoldDB" id="A0AAW1WAX7"/>
<dbReference type="Pfam" id="PF04969">
    <property type="entry name" value="CS"/>
    <property type="match status" value="1"/>
</dbReference>
<dbReference type="InterPro" id="IPR007052">
    <property type="entry name" value="CS_dom"/>
</dbReference>
<dbReference type="GO" id="GO:0051082">
    <property type="term" value="F:unfolded protein binding"/>
    <property type="evidence" value="ECO:0007669"/>
    <property type="project" value="TreeGrafter"/>
</dbReference>
<keyword evidence="2" id="KW-0963">Cytoplasm</keyword>
<dbReference type="PROSITE" id="PS51203">
    <property type="entry name" value="CS"/>
    <property type="match status" value="1"/>
</dbReference>
<organism evidence="5 6">
    <name type="scientific">Rubus argutus</name>
    <name type="common">Southern blackberry</name>
    <dbReference type="NCBI Taxonomy" id="59490"/>
    <lineage>
        <taxon>Eukaryota</taxon>
        <taxon>Viridiplantae</taxon>
        <taxon>Streptophyta</taxon>
        <taxon>Embryophyta</taxon>
        <taxon>Tracheophyta</taxon>
        <taxon>Spermatophyta</taxon>
        <taxon>Magnoliopsida</taxon>
        <taxon>eudicotyledons</taxon>
        <taxon>Gunneridae</taxon>
        <taxon>Pentapetalae</taxon>
        <taxon>rosids</taxon>
        <taxon>fabids</taxon>
        <taxon>Rosales</taxon>
        <taxon>Rosaceae</taxon>
        <taxon>Rosoideae</taxon>
        <taxon>Rosoideae incertae sedis</taxon>
        <taxon>Rubus</taxon>
    </lineage>
</organism>
<dbReference type="InterPro" id="IPR008978">
    <property type="entry name" value="HSP20-like_chaperone"/>
</dbReference>
<dbReference type="PANTHER" id="PTHR12356">
    <property type="entry name" value="NUCLEAR MOVEMENT PROTEIN NUDC"/>
    <property type="match status" value="1"/>
</dbReference>
<dbReference type="GO" id="GO:0005737">
    <property type="term" value="C:cytoplasm"/>
    <property type="evidence" value="ECO:0007669"/>
    <property type="project" value="UniProtKB-SubCell"/>
</dbReference>
<dbReference type="PANTHER" id="PTHR12356:SF3">
    <property type="entry name" value="NUCLEAR MIGRATION PROTEIN NUDC"/>
    <property type="match status" value="1"/>
</dbReference>
<protein>
    <recommendedName>
        <fullName evidence="4">CS domain-containing protein</fullName>
    </recommendedName>
</protein>
<comment type="subcellular location">
    <subcellularLocation>
        <location evidence="1">Cytoplasm</location>
    </subcellularLocation>
</comment>
<proteinExistence type="predicted"/>
<evidence type="ECO:0000256" key="1">
    <source>
        <dbReference type="ARBA" id="ARBA00004496"/>
    </source>
</evidence>
<keyword evidence="6" id="KW-1185">Reference proteome</keyword>
<evidence type="ECO:0000313" key="6">
    <source>
        <dbReference type="Proteomes" id="UP001457282"/>
    </source>
</evidence>
<comment type="caution">
    <text evidence="5">The sequence shown here is derived from an EMBL/GenBank/DDBJ whole genome shotgun (WGS) entry which is preliminary data.</text>
</comment>
<dbReference type="Gene3D" id="2.60.40.790">
    <property type="match status" value="1"/>
</dbReference>
<accession>A0AAW1WAX7</accession>
<reference evidence="5 6" key="1">
    <citation type="journal article" date="2023" name="G3 (Bethesda)">
        <title>A chromosome-length genome assembly and annotation of blackberry (Rubus argutus, cv. 'Hillquist').</title>
        <authorList>
            <person name="Bruna T."/>
            <person name="Aryal R."/>
            <person name="Dudchenko O."/>
            <person name="Sargent D.J."/>
            <person name="Mead D."/>
            <person name="Buti M."/>
            <person name="Cavallini A."/>
            <person name="Hytonen T."/>
            <person name="Andres J."/>
            <person name="Pham M."/>
            <person name="Weisz D."/>
            <person name="Mascagni F."/>
            <person name="Usai G."/>
            <person name="Natali L."/>
            <person name="Bassil N."/>
            <person name="Fernandez G.E."/>
            <person name="Lomsadze A."/>
            <person name="Armour M."/>
            <person name="Olukolu B."/>
            <person name="Poorten T."/>
            <person name="Britton C."/>
            <person name="Davik J."/>
            <person name="Ashrafi H."/>
            <person name="Aiden E.L."/>
            <person name="Borodovsky M."/>
            <person name="Worthington M."/>
        </authorList>
    </citation>
    <scope>NUCLEOTIDE SEQUENCE [LARGE SCALE GENOMIC DNA]</scope>
    <source>
        <strain evidence="5">PI 553951</strain>
    </source>
</reference>
<feature type="region of interest" description="Disordered" evidence="3">
    <location>
        <begin position="14"/>
        <end position="56"/>
    </location>
</feature>
<dbReference type="Proteomes" id="UP001457282">
    <property type="component" value="Unassembled WGS sequence"/>
</dbReference>
<dbReference type="GO" id="GO:0006950">
    <property type="term" value="P:response to stress"/>
    <property type="evidence" value="ECO:0007669"/>
    <property type="project" value="UniProtKB-ARBA"/>
</dbReference>
<evidence type="ECO:0000256" key="2">
    <source>
        <dbReference type="ARBA" id="ARBA00022490"/>
    </source>
</evidence>
<sequence length="177" mass="20541">MVIISDIQEDQNDIQTMARSSQPSLVEAKADEKRVKQEEEDKGKKNGLKVPNKGNGLDLEKYSWTQSLQEPIKPDDCLWSIEDQTTVSILLTKKNQQDWWKSLVKGDLEIDTQKVEPEPSKLSDLDSETRQTVEKMMFDQRQKERGLPTSDEMQKQELLKKFMAQHPDMDFSKAMMH</sequence>
<evidence type="ECO:0000313" key="5">
    <source>
        <dbReference type="EMBL" id="KAK9921139.1"/>
    </source>
</evidence>
<evidence type="ECO:0000256" key="3">
    <source>
        <dbReference type="SAM" id="MobiDB-lite"/>
    </source>
</evidence>
<evidence type="ECO:0000259" key="4">
    <source>
        <dbReference type="PROSITE" id="PS51203"/>
    </source>
</evidence>